<protein>
    <submittedName>
        <fullName evidence="2">Uncharacterized protein</fullName>
    </submittedName>
</protein>
<dbReference type="AlphaFoldDB" id="A0AAV4A0J4"/>
<evidence type="ECO:0000313" key="2">
    <source>
        <dbReference type="EMBL" id="GFO00372.1"/>
    </source>
</evidence>
<evidence type="ECO:0000256" key="1">
    <source>
        <dbReference type="SAM" id="Phobius"/>
    </source>
</evidence>
<keyword evidence="1" id="KW-0812">Transmembrane</keyword>
<gene>
    <name evidence="2" type="ORF">PoB_002687700</name>
</gene>
<comment type="caution">
    <text evidence="2">The sequence shown here is derived from an EMBL/GenBank/DDBJ whole genome shotgun (WGS) entry which is preliminary data.</text>
</comment>
<evidence type="ECO:0000313" key="3">
    <source>
        <dbReference type="Proteomes" id="UP000735302"/>
    </source>
</evidence>
<feature type="transmembrane region" description="Helical" evidence="1">
    <location>
        <begin position="76"/>
        <end position="96"/>
    </location>
</feature>
<sequence>MSTVTNETSPKLLHVLKTVSTGLPTVSSLGRQLLDSTAVHLADPNQTLLSENGTLSTDTDANNGGEDKVMWLTMRLLFIAIFIVGLVLLSWGSYTLHRKCFDDNRRQNYQKALLL</sequence>
<organism evidence="2 3">
    <name type="scientific">Plakobranchus ocellatus</name>
    <dbReference type="NCBI Taxonomy" id="259542"/>
    <lineage>
        <taxon>Eukaryota</taxon>
        <taxon>Metazoa</taxon>
        <taxon>Spiralia</taxon>
        <taxon>Lophotrochozoa</taxon>
        <taxon>Mollusca</taxon>
        <taxon>Gastropoda</taxon>
        <taxon>Heterobranchia</taxon>
        <taxon>Euthyneura</taxon>
        <taxon>Panpulmonata</taxon>
        <taxon>Sacoglossa</taxon>
        <taxon>Placobranchoidea</taxon>
        <taxon>Plakobranchidae</taxon>
        <taxon>Plakobranchus</taxon>
    </lineage>
</organism>
<accession>A0AAV4A0J4</accession>
<reference evidence="2 3" key="1">
    <citation type="journal article" date="2021" name="Elife">
        <title>Chloroplast acquisition without the gene transfer in kleptoplastic sea slugs, Plakobranchus ocellatus.</title>
        <authorList>
            <person name="Maeda T."/>
            <person name="Takahashi S."/>
            <person name="Yoshida T."/>
            <person name="Shimamura S."/>
            <person name="Takaki Y."/>
            <person name="Nagai Y."/>
            <person name="Toyoda A."/>
            <person name="Suzuki Y."/>
            <person name="Arimoto A."/>
            <person name="Ishii H."/>
            <person name="Satoh N."/>
            <person name="Nishiyama T."/>
            <person name="Hasebe M."/>
            <person name="Maruyama T."/>
            <person name="Minagawa J."/>
            <person name="Obokata J."/>
            <person name="Shigenobu S."/>
        </authorList>
    </citation>
    <scope>NUCLEOTIDE SEQUENCE [LARGE SCALE GENOMIC DNA]</scope>
</reference>
<dbReference type="EMBL" id="BLXT01003087">
    <property type="protein sequence ID" value="GFO00372.1"/>
    <property type="molecule type" value="Genomic_DNA"/>
</dbReference>
<name>A0AAV4A0J4_9GAST</name>
<keyword evidence="1" id="KW-0472">Membrane</keyword>
<keyword evidence="3" id="KW-1185">Reference proteome</keyword>
<keyword evidence="1" id="KW-1133">Transmembrane helix</keyword>
<proteinExistence type="predicted"/>
<dbReference type="Proteomes" id="UP000735302">
    <property type="component" value="Unassembled WGS sequence"/>
</dbReference>